<dbReference type="PROSITE" id="PS51318">
    <property type="entry name" value="TAT"/>
    <property type="match status" value="1"/>
</dbReference>
<dbReference type="InterPro" id="IPR007312">
    <property type="entry name" value="Phosphoesterase"/>
</dbReference>
<dbReference type="InterPro" id="IPR017850">
    <property type="entry name" value="Alkaline_phosphatase_core_sf"/>
</dbReference>
<dbReference type="InterPro" id="IPR019546">
    <property type="entry name" value="TAT_signal_bac_arc"/>
</dbReference>
<dbReference type="PANTHER" id="PTHR31956">
    <property type="entry name" value="NON-SPECIFIC PHOSPHOLIPASE C4-RELATED"/>
    <property type="match status" value="1"/>
</dbReference>
<evidence type="ECO:0000256" key="2">
    <source>
        <dbReference type="ARBA" id="ARBA00012018"/>
    </source>
</evidence>
<keyword evidence="3" id="KW-0378">Hydrolase</keyword>
<feature type="signal peptide" evidence="4">
    <location>
        <begin position="1"/>
        <end position="32"/>
    </location>
</feature>
<evidence type="ECO:0000313" key="7">
    <source>
        <dbReference type="Proteomes" id="UP001595526"/>
    </source>
</evidence>
<dbReference type="Gene3D" id="3.40.720.10">
    <property type="entry name" value="Alkaline Phosphatase, subunit A"/>
    <property type="match status" value="2"/>
</dbReference>
<dbReference type="Pfam" id="PF05506">
    <property type="entry name" value="PLipase_C_C"/>
    <property type="match status" value="2"/>
</dbReference>
<evidence type="ECO:0000313" key="6">
    <source>
        <dbReference type="EMBL" id="MFC3199622.1"/>
    </source>
</evidence>
<evidence type="ECO:0000256" key="1">
    <source>
        <dbReference type="ARBA" id="ARBA00009717"/>
    </source>
</evidence>
<sequence length="839" mass="96110">MNNSRRDFIKKAALLSGSAALAGMLPPTIAKALAIDPAPGSTFYDAEHIVFLMQENRSFDHLYGTLKGVRGFNDPRVIDLPNKNKVWLQSNKEGKTYIPFRLNTQTTKVPWMGSTPHGWADQTDARNKGKYDKWLNVKKPYNKKYEDIPLTLGYCDRADFPFYYSLADAFTVCDQHFCSSITGTHPNRWYWMTGTIRERNVVDAKAHVWNNSDYNNPTLNWKTYPERLEEQGVSWRIYQNELTMGFGLSGEESSWLSNFGTNVMEYFHNYNVRLHPSGIANLHEREKIAQAEIDRIGENPVEETDQRRLAAAKKVLAMIQEGKKRYTHENFNKLSAYEKALNNRAFTVNSQDPDFHKLTTLRYDDEGTPRELNVPKGDVLHQFREDVKNDKLPTVSWLMTPANFSDHPGRPWFGSWYVNEVMEILLENPEVWKKTIFILTYDENDGFFDHVVPYAVPDPYKANSGKVSAPIDPKMDWALNTQQTNPSSRNDRLRESSLGLGYRVPLVIASPWTRGGYVNSQLFDHTSSIQFLENFLAKKFEKKIEEKNLTAWRRTICGDLTSVFRPYNGEKFSDPQFIDKHAFMHDIHRSQFKDVPQNYKNLSAAEIDQINENPSASVFFPQQEKGVKPSCSIPYELYVQGAYDPEAERFELSFTAGNAAYGPLSSGSPFLVYAMNPYENEVLRTWEYAVAPGDTLKDDWQLNAFDSNAYHLRVYAPNGFYREYRGRQKQSVVTANCRYESSSDSTAGNLTGNLIIDLHNPTAETQTVLLEDLSYKQGNLQQKLAPGQALSITLNLQKQYHWYDIRVSLLGNDDWEERYAGHVETGKLSKTDPLMGGIV</sequence>
<comment type="similarity">
    <text evidence="1">Belongs to the bacterial phospholipase C family.</text>
</comment>
<dbReference type="EC" id="3.1.4.3" evidence="2"/>
<dbReference type="NCBIfam" id="TIGR01409">
    <property type="entry name" value="TAT_signal_seq"/>
    <property type="match status" value="1"/>
</dbReference>
<organism evidence="6 7">
    <name type="scientific">Parapedobacter deserti</name>
    <dbReference type="NCBI Taxonomy" id="1912957"/>
    <lineage>
        <taxon>Bacteria</taxon>
        <taxon>Pseudomonadati</taxon>
        <taxon>Bacteroidota</taxon>
        <taxon>Sphingobacteriia</taxon>
        <taxon>Sphingobacteriales</taxon>
        <taxon>Sphingobacteriaceae</taxon>
        <taxon>Parapedobacter</taxon>
    </lineage>
</organism>
<dbReference type="InterPro" id="IPR008475">
    <property type="entry name" value="PLipase_C_C"/>
</dbReference>
<evidence type="ECO:0000256" key="4">
    <source>
        <dbReference type="SAM" id="SignalP"/>
    </source>
</evidence>
<accession>A0ABV7JR15</accession>
<proteinExistence type="inferred from homology"/>
<keyword evidence="4" id="KW-0732">Signal</keyword>
<dbReference type="NCBIfam" id="TIGR03396">
    <property type="entry name" value="PC_PLC"/>
    <property type="match status" value="1"/>
</dbReference>
<evidence type="ECO:0000259" key="5">
    <source>
        <dbReference type="Pfam" id="PF05506"/>
    </source>
</evidence>
<feature type="domain" description="Bacterial phospholipase C C-terminal" evidence="5">
    <location>
        <begin position="629"/>
        <end position="727"/>
    </location>
</feature>
<gene>
    <name evidence="6" type="ORF">ACFOET_18540</name>
</gene>
<feature type="domain" description="Bacterial phospholipase C C-terminal" evidence="5">
    <location>
        <begin position="739"/>
        <end position="822"/>
    </location>
</feature>
<dbReference type="PANTHER" id="PTHR31956:SF1">
    <property type="entry name" value="NON-SPECIFIC PHOSPHOLIPASE C1"/>
    <property type="match status" value="1"/>
</dbReference>
<protein>
    <recommendedName>
        <fullName evidence="2">phospholipase C</fullName>
        <ecNumber evidence="2">3.1.4.3</ecNumber>
    </recommendedName>
</protein>
<comment type="caution">
    <text evidence="6">The sequence shown here is derived from an EMBL/GenBank/DDBJ whole genome shotgun (WGS) entry which is preliminary data.</text>
</comment>
<dbReference type="Pfam" id="PF04185">
    <property type="entry name" value="Phosphoesterase"/>
    <property type="match status" value="2"/>
</dbReference>
<keyword evidence="7" id="KW-1185">Reference proteome</keyword>
<evidence type="ECO:0000256" key="3">
    <source>
        <dbReference type="ARBA" id="ARBA00022801"/>
    </source>
</evidence>
<name>A0ABV7JR15_9SPHI</name>
<dbReference type="InterPro" id="IPR006311">
    <property type="entry name" value="TAT_signal"/>
</dbReference>
<reference evidence="7" key="1">
    <citation type="journal article" date="2019" name="Int. J. Syst. Evol. Microbiol.">
        <title>The Global Catalogue of Microorganisms (GCM) 10K type strain sequencing project: providing services to taxonomists for standard genome sequencing and annotation.</title>
        <authorList>
            <consortium name="The Broad Institute Genomics Platform"/>
            <consortium name="The Broad Institute Genome Sequencing Center for Infectious Disease"/>
            <person name="Wu L."/>
            <person name="Ma J."/>
        </authorList>
    </citation>
    <scope>NUCLEOTIDE SEQUENCE [LARGE SCALE GENOMIC DNA]</scope>
    <source>
        <strain evidence="7">KCTC 52416</strain>
    </source>
</reference>
<dbReference type="EMBL" id="JBHRTA010000058">
    <property type="protein sequence ID" value="MFC3199622.1"/>
    <property type="molecule type" value="Genomic_DNA"/>
</dbReference>
<feature type="chain" id="PRO_5047499555" description="phospholipase C" evidence="4">
    <location>
        <begin position="33"/>
        <end position="839"/>
    </location>
</feature>
<dbReference type="RefSeq" id="WP_379025422.1">
    <property type="nucleotide sequence ID" value="NZ_JBHRTA010000058.1"/>
</dbReference>
<dbReference type="Proteomes" id="UP001595526">
    <property type="component" value="Unassembled WGS sequence"/>
</dbReference>
<dbReference type="InterPro" id="IPR017767">
    <property type="entry name" value="PC-PLC"/>
</dbReference>